<name>A0AA48M0S1_9ZZZZ</name>
<organism evidence="2">
    <name type="scientific">freshwater sediment metagenome</name>
    <dbReference type="NCBI Taxonomy" id="556182"/>
    <lineage>
        <taxon>unclassified sequences</taxon>
        <taxon>metagenomes</taxon>
        <taxon>ecological metagenomes</taxon>
    </lineage>
</organism>
<gene>
    <name evidence="2" type="ORF">AMST5_02758</name>
</gene>
<reference evidence="2" key="1">
    <citation type="submission" date="2023-07" db="EMBL/GenBank/DDBJ databases">
        <authorList>
            <person name="Pelsma A.J. K."/>
        </authorList>
    </citation>
    <scope>NUCLEOTIDE SEQUENCE</scope>
</reference>
<feature type="transmembrane region" description="Helical" evidence="1">
    <location>
        <begin position="53"/>
        <end position="76"/>
    </location>
</feature>
<sequence length="240" mass="25791">MTSATSSTTLSTASKDKIFYISMAAAMAVTVFVGFAPTFFLKVFSDSPPLSPLLHVHGAAFASWYLILLTQATLIANGRPDIHRLLGLAGFCLAILMVVLGVAAAIGAIRSNHTPPGLDPRSFLVLPFFGITVFAILVGAGFLARKRPETHKRLMLLASIAMLDAAIARIPGVFAFGGPLASFGLQDLFVIACIVYDFASRRRIHPAYLVGGLFILAMQPLRLVVSQTPWWLAFGDWLKG</sequence>
<evidence type="ECO:0000256" key="1">
    <source>
        <dbReference type="SAM" id="Phobius"/>
    </source>
</evidence>
<protein>
    <submittedName>
        <fullName evidence="2">Uncharacterized protein</fullName>
    </submittedName>
</protein>
<feature type="transmembrane region" description="Helical" evidence="1">
    <location>
        <begin position="154"/>
        <end position="174"/>
    </location>
</feature>
<dbReference type="AlphaFoldDB" id="A0AA48M0S1"/>
<feature type="transmembrane region" description="Helical" evidence="1">
    <location>
        <begin position="88"/>
        <end position="109"/>
    </location>
</feature>
<keyword evidence="1" id="KW-1133">Transmembrane helix</keyword>
<feature type="transmembrane region" description="Helical" evidence="1">
    <location>
        <begin position="206"/>
        <end position="225"/>
    </location>
</feature>
<feature type="transmembrane region" description="Helical" evidence="1">
    <location>
        <begin position="121"/>
        <end position="142"/>
    </location>
</feature>
<keyword evidence="1" id="KW-0472">Membrane</keyword>
<dbReference type="EMBL" id="OY288114">
    <property type="protein sequence ID" value="CAJ0876142.1"/>
    <property type="molecule type" value="Genomic_DNA"/>
</dbReference>
<feature type="transmembrane region" description="Helical" evidence="1">
    <location>
        <begin position="180"/>
        <end position="199"/>
    </location>
</feature>
<proteinExistence type="predicted"/>
<accession>A0AA48M0S1</accession>
<keyword evidence="1" id="KW-0812">Transmembrane</keyword>
<evidence type="ECO:0000313" key="2">
    <source>
        <dbReference type="EMBL" id="CAJ0876142.1"/>
    </source>
</evidence>
<feature type="transmembrane region" description="Helical" evidence="1">
    <location>
        <begin position="18"/>
        <end position="41"/>
    </location>
</feature>